<organism evidence="1 2">
    <name type="scientific">Agathobacter rectalis</name>
    <dbReference type="NCBI Taxonomy" id="39491"/>
    <lineage>
        <taxon>Bacteria</taxon>
        <taxon>Bacillati</taxon>
        <taxon>Bacillota</taxon>
        <taxon>Clostridia</taxon>
        <taxon>Lachnospirales</taxon>
        <taxon>Lachnospiraceae</taxon>
        <taxon>Agathobacter</taxon>
    </lineage>
</organism>
<gene>
    <name evidence="1" type="ORF">DXA03_03490</name>
</gene>
<evidence type="ECO:0000313" key="2">
    <source>
        <dbReference type="Proteomes" id="UP000285209"/>
    </source>
</evidence>
<dbReference type="SUPFAM" id="SSF109998">
    <property type="entry name" value="Triger factor/SurA peptide-binding domain-like"/>
    <property type="match status" value="1"/>
</dbReference>
<dbReference type="EMBL" id="QSDV01000003">
    <property type="protein sequence ID" value="RGZ19451.1"/>
    <property type="molecule type" value="Genomic_DNA"/>
</dbReference>
<protein>
    <submittedName>
        <fullName evidence="1">Uncharacterized protein</fullName>
    </submittedName>
</protein>
<accession>A0A413MDH4</accession>
<reference evidence="1 2" key="1">
    <citation type="submission" date="2018-08" db="EMBL/GenBank/DDBJ databases">
        <title>A genome reference for cultivated species of the human gut microbiota.</title>
        <authorList>
            <person name="Zou Y."/>
            <person name="Xue W."/>
            <person name="Luo G."/>
        </authorList>
    </citation>
    <scope>NUCLEOTIDE SEQUENCE [LARGE SCALE GENOMIC DNA]</scope>
    <source>
        <strain evidence="1 2">AM54-25XD</strain>
    </source>
</reference>
<name>A0A413MDH4_9FIRM</name>
<proteinExistence type="predicted"/>
<dbReference type="AlphaFoldDB" id="A0A413MDH4"/>
<comment type="caution">
    <text evidence="1">The sequence shown here is derived from an EMBL/GenBank/DDBJ whole genome shotgun (WGS) entry which is preliminary data.</text>
</comment>
<dbReference type="InterPro" id="IPR027304">
    <property type="entry name" value="Trigger_fact/SurA_dom_sf"/>
</dbReference>
<evidence type="ECO:0000313" key="1">
    <source>
        <dbReference type="EMBL" id="RGZ19451.1"/>
    </source>
</evidence>
<sequence>MRKIRKHITTIILAVLAVIAGVYAYNYHDMKQNIVYNEHLEDVAVNVNGKELTLRDMAFYVAYEEMNVEKQALVYDSDNPNKYWNIHTNGEFVRVAARKAAMSMAIHDEIFYEMAKKESITLTDDEKAALKNSEKDFWYDLSDIDGAKKLGVEKKGYLFVHGKVCNSPEISGNICRA</sequence>
<dbReference type="Proteomes" id="UP000285209">
    <property type="component" value="Unassembled WGS sequence"/>
</dbReference>